<gene>
    <name evidence="2" type="ORF">QTG54_008845</name>
</gene>
<proteinExistence type="predicted"/>
<evidence type="ECO:0000313" key="2">
    <source>
        <dbReference type="EMBL" id="KAK1740750.1"/>
    </source>
</evidence>
<organism evidence="2 3">
    <name type="scientific">Skeletonema marinoi</name>
    <dbReference type="NCBI Taxonomy" id="267567"/>
    <lineage>
        <taxon>Eukaryota</taxon>
        <taxon>Sar</taxon>
        <taxon>Stramenopiles</taxon>
        <taxon>Ochrophyta</taxon>
        <taxon>Bacillariophyta</taxon>
        <taxon>Coscinodiscophyceae</taxon>
        <taxon>Thalassiosirophycidae</taxon>
        <taxon>Thalassiosirales</taxon>
        <taxon>Skeletonemataceae</taxon>
        <taxon>Skeletonema</taxon>
        <taxon>Skeletonema marinoi-dohrnii complex</taxon>
    </lineage>
</organism>
<keyword evidence="1" id="KW-0175">Coiled coil</keyword>
<comment type="caution">
    <text evidence="2">The sequence shown here is derived from an EMBL/GenBank/DDBJ whole genome shotgun (WGS) entry which is preliminary data.</text>
</comment>
<dbReference type="AlphaFoldDB" id="A0AAD8Y949"/>
<protein>
    <submittedName>
        <fullName evidence="2">RING finger protein</fullName>
    </submittedName>
</protein>
<dbReference type="PANTHER" id="PTHR40237">
    <property type="entry name" value="LD44813P"/>
    <property type="match status" value="1"/>
</dbReference>
<keyword evidence="3" id="KW-1185">Reference proteome</keyword>
<evidence type="ECO:0000256" key="1">
    <source>
        <dbReference type="SAM" id="Coils"/>
    </source>
</evidence>
<reference evidence="2" key="1">
    <citation type="submission" date="2023-06" db="EMBL/GenBank/DDBJ databases">
        <title>Survivors Of The Sea: Transcriptome response of Skeletonema marinoi to long-term dormancy.</title>
        <authorList>
            <person name="Pinder M.I.M."/>
            <person name="Kourtchenko O."/>
            <person name="Robertson E.K."/>
            <person name="Larsson T."/>
            <person name="Maumus F."/>
            <person name="Osuna-Cruz C.M."/>
            <person name="Vancaester E."/>
            <person name="Stenow R."/>
            <person name="Vandepoele K."/>
            <person name="Ploug H."/>
            <person name="Bruchert V."/>
            <person name="Godhe A."/>
            <person name="Topel M."/>
        </authorList>
    </citation>
    <scope>NUCLEOTIDE SEQUENCE</scope>
    <source>
        <strain evidence="2">R05AC</strain>
    </source>
</reference>
<dbReference type="PANTHER" id="PTHR40237:SF1">
    <property type="entry name" value="LD44813P"/>
    <property type="match status" value="1"/>
</dbReference>
<dbReference type="Proteomes" id="UP001224775">
    <property type="component" value="Unassembled WGS sequence"/>
</dbReference>
<dbReference type="EMBL" id="JATAAI010000015">
    <property type="protein sequence ID" value="KAK1740750.1"/>
    <property type="molecule type" value="Genomic_DNA"/>
</dbReference>
<accession>A0AAD8Y949</accession>
<name>A0AAD8Y949_9STRA</name>
<feature type="coiled-coil region" evidence="1">
    <location>
        <begin position="288"/>
        <end position="322"/>
    </location>
</feature>
<evidence type="ECO:0000313" key="3">
    <source>
        <dbReference type="Proteomes" id="UP001224775"/>
    </source>
</evidence>
<sequence length="478" mass="54358">MSHHKSIQEEVAEAKSMFPAVNVPTSTPSFLIATYQRTPYTKIKMTLTFPDGYPTHPLIVNIDQDAIVPPGLKKKLEKELNTVAMEQPTQQVRAVWERLVSFVDTNLFVPCWKELRQCVEMVQKSDADAAKSKSKQKQSTITLYDSKGKIKLSLHNEAYYINCNITIDPAYPDFSAATGGKSCLLELTSTNFPKTITDMMMTQAQDIVRRMQEGLSPEKAMNLSNPVKVPKNFHLNIDEMKEKYKARLTKDTISNIKHDTEALKKVTDLRNKEASSVRAPGDNGYVDHKALAKERKDARRAIQKLTAEEKAADEQLEEKELAWKLEEQKRNAGYYDVYIPTGGTITPQPSLYVLVTFLVQKVKGLVVEMCPCCNKRVLPICPDELKSIYNSSSSSKSDKKTKEMRKMKPYRTYCGCWYHKSCLNTLLTEPPFGIECPNAKCGRRVFHPEWPGDVKQLEREWAAKQARLREIEDAMGFL</sequence>